<evidence type="ECO:0000313" key="1">
    <source>
        <dbReference type="EMBL" id="MCL2915524.1"/>
    </source>
</evidence>
<dbReference type="Proteomes" id="UP001202831">
    <property type="component" value="Unassembled WGS sequence"/>
</dbReference>
<proteinExistence type="predicted"/>
<organism evidence="1 2">
    <name type="scientific">Shewanella corallii</name>
    <dbReference type="NCBI Taxonomy" id="560080"/>
    <lineage>
        <taxon>Bacteria</taxon>
        <taxon>Pseudomonadati</taxon>
        <taxon>Pseudomonadota</taxon>
        <taxon>Gammaproteobacteria</taxon>
        <taxon>Alteromonadales</taxon>
        <taxon>Shewanellaceae</taxon>
        <taxon>Shewanella</taxon>
    </lineage>
</organism>
<dbReference type="GO" id="GO:0016853">
    <property type="term" value="F:isomerase activity"/>
    <property type="evidence" value="ECO:0007669"/>
    <property type="project" value="UniProtKB-KW"/>
</dbReference>
<dbReference type="RefSeq" id="WP_249250113.1">
    <property type="nucleotide sequence ID" value="NZ_JAKIKT010000007.1"/>
</dbReference>
<evidence type="ECO:0000313" key="2">
    <source>
        <dbReference type="Proteomes" id="UP001202831"/>
    </source>
</evidence>
<name>A0ABT0NAS1_9GAMM</name>
<comment type="caution">
    <text evidence="1">The sequence shown here is derived from an EMBL/GenBank/DDBJ whole genome shotgun (WGS) entry which is preliminary data.</text>
</comment>
<protein>
    <submittedName>
        <fullName evidence="1">Peptidyl-prolyl cis-trans isomerase</fullName>
    </submittedName>
</protein>
<sequence>MRHADRLSFVYHRLLQALIGIGREPLAVYLALTPFIYWFFSSGLLGFDNEIDQISHEGMLQRVASEHSVPIASINEYWAGLSETERMGIRRRYLETKLLSLRARELGLQQSDTVIEGRLAQKLNLVLEQGVTEAAPGSQELRSFYQQRPELYTSPARFSISFTFSPMPEQAGIEPVLYSPQPRGNPAIHQLYLVSEHSLTEKFGSAFIRELQQQEAHQWSRTLDSELGKVQVWIHVKYPSRHLAFDEVRQQVLADWRADAAKQRQAHYIERLKKKYADRIDEALLP</sequence>
<reference evidence="1 2" key="1">
    <citation type="submission" date="2022-01" db="EMBL/GenBank/DDBJ databases">
        <title>Whole genome-based taxonomy of the Shewanellaceae.</title>
        <authorList>
            <person name="Martin-Rodriguez A.J."/>
        </authorList>
    </citation>
    <scope>NUCLEOTIDE SEQUENCE [LARGE SCALE GENOMIC DNA]</scope>
    <source>
        <strain evidence="1 2">DSM 21332</strain>
    </source>
</reference>
<accession>A0ABT0NAS1</accession>
<keyword evidence="2" id="KW-1185">Reference proteome</keyword>
<gene>
    <name evidence="1" type="ORF">L2725_17355</name>
</gene>
<dbReference type="EMBL" id="JAKIKT010000007">
    <property type="protein sequence ID" value="MCL2915524.1"/>
    <property type="molecule type" value="Genomic_DNA"/>
</dbReference>
<keyword evidence="1" id="KW-0413">Isomerase</keyword>